<keyword evidence="23" id="KW-0511">Multifunctional enzyme</keyword>
<keyword evidence="14" id="KW-0547">Nucleotide-binding</keyword>
<evidence type="ECO:0000256" key="13">
    <source>
        <dbReference type="ARBA" id="ARBA00022723"/>
    </source>
</evidence>
<dbReference type="InterPro" id="IPR018042">
    <property type="entry name" value="Aspartate_kinase_CS"/>
</dbReference>
<dbReference type="Gene3D" id="3.40.1160.10">
    <property type="entry name" value="Acetylglutamate kinase-like"/>
    <property type="match status" value="1"/>
</dbReference>
<dbReference type="Proteomes" id="UP000239532">
    <property type="component" value="Unassembled WGS sequence"/>
</dbReference>
<dbReference type="GO" id="GO:0004412">
    <property type="term" value="F:homoserine dehydrogenase activity"/>
    <property type="evidence" value="ECO:0007669"/>
    <property type="project" value="UniProtKB-EC"/>
</dbReference>
<dbReference type="PROSITE" id="PS01042">
    <property type="entry name" value="HOMOSER_DHGENASE"/>
    <property type="match status" value="1"/>
</dbReference>
<dbReference type="SUPFAM" id="SSF55347">
    <property type="entry name" value="Glyceraldehyde-3-phosphate dehydrogenase-like, C-terminal domain"/>
    <property type="match status" value="1"/>
</dbReference>
<dbReference type="AlphaFoldDB" id="A0A2S9WR16"/>
<comment type="pathway">
    <text evidence="5">Amino-acid biosynthesis; L-methionine biosynthesis via de novo pathway; L-homoserine from L-aspartate: step 3/3.</text>
</comment>
<dbReference type="InterPro" id="IPR019811">
    <property type="entry name" value="HDH_CS"/>
</dbReference>
<evidence type="ECO:0000256" key="2">
    <source>
        <dbReference type="ARBA" id="ARBA00004766"/>
    </source>
</evidence>
<dbReference type="CDD" id="cd04243">
    <property type="entry name" value="AAK_AK-HSDH-like"/>
    <property type="match status" value="1"/>
</dbReference>
<dbReference type="InterPro" id="IPR036393">
    <property type="entry name" value="AceGlu_kinase-like_sf"/>
</dbReference>
<dbReference type="SUPFAM" id="SSF53633">
    <property type="entry name" value="Carbamate kinase-like"/>
    <property type="match status" value="1"/>
</dbReference>
<dbReference type="Gene3D" id="3.40.50.720">
    <property type="entry name" value="NAD(P)-binding Rossmann-like Domain"/>
    <property type="match status" value="1"/>
</dbReference>
<evidence type="ECO:0000256" key="24">
    <source>
        <dbReference type="ARBA" id="ARBA00044938"/>
    </source>
</evidence>
<dbReference type="GO" id="GO:0050661">
    <property type="term" value="F:NADP binding"/>
    <property type="evidence" value="ECO:0007669"/>
    <property type="project" value="InterPro"/>
</dbReference>
<dbReference type="GO" id="GO:0009090">
    <property type="term" value="P:homoserine biosynthetic process"/>
    <property type="evidence" value="ECO:0007669"/>
    <property type="project" value="UniProtKB-ARBA"/>
</dbReference>
<dbReference type="UniPathway" id="UPA00051">
    <property type="reaction ID" value="UER00462"/>
</dbReference>
<evidence type="ECO:0000256" key="20">
    <source>
        <dbReference type="ARBA" id="ARBA00023053"/>
    </source>
</evidence>
<keyword evidence="17" id="KW-0521">NADP</keyword>
<dbReference type="GO" id="GO:0009089">
    <property type="term" value="P:lysine biosynthetic process via diaminopimelate"/>
    <property type="evidence" value="ECO:0007669"/>
    <property type="project" value="UniProtKB-UniPathway"/>
</dbReference>
<dbReference type="InterPro" id="IPR049638">
    <property type="entry name" value="AK-HD"/>
</dbReference>
<evidence type="ECO:0000256" key="5">
    <source>
        <dbReference type="ARBA" id="ARBA00005062"/>
    </source>
</evidence>
<evidence type="ECO:0000256" key="25">
    <source>
        <dbReference type="ARBA" id="ARBA00048561"/>
    </source>
</evidence>
<evidence type="ECO:0000256" key="10">
    <source>
        <dbReference type="ARBA" id="ARBA00022605"/>
    </source>
</evidence>
<dbReference type="FunFam" id="3.30.2130.10:FF:000001">
    <property type="entry name" value="Bifunctional aspartokinase/homoserine dehydrogenase"/>
    <property type="match status" value="1"/>
</dbReference>
<evidence type="ECO:0000256" key="27">
    <source>
        <dbReference type="ARBA" id="ARBA00049031"/>
    </source>
</evidence>
<keyword evidence="13" id="KW-0479">Metal-binding</keyword>
<evidence type="ECO:0000256" key="9">
    <source>
        <dbReference type="ARBA" id="ARBA00011881"/>
    </source>
</evidence>
<evidence type="ECO:0000256" key="11">
    <source>
        <dbReference type="ARBA" id="ARBA00022679"/>
    </source>
</evidence>
<keyword evidence="21" id="KW-0457">Lysine biosynthesis</keyword>
<dbReference type="UniPathway" id="UPA00050">
    <property type="reaction ID" value="UER00063"/>
</dbReference>
<reference evidence="29 30" key="1">
    <citation type="submission" date="2016-11" db="EMBL/GenBank/DDBJ databases">
        <title>Trade-off between light-utilization and light-protection in marine flavobacteria.</title>
        <authorList>
            <person name="Kumagai Y."/>
        </authorList>
    </citation>
    <scope>NUCLEOTIDE SEQUENCE [LARGE SCALE GENOMIC DNA]</scope>
    <source>
        <strain evidence="29 30">JCM 17109</strain>
    </source>
</reference>
<dbReference type="PANTHER" id="PTHR43070:SF3">
    <property type="entry name" value="HOMOSERINE DEHYDROGENASE"/>
    <property type="match status" value="1"/>
</dbReference>
<dbReference type="RefSeq" id="WP_105981798.1">
    <property type="nucleotide sequence ID" value="NZ_MQUC01000003.1"/>
</dbReference>
<comment type="catalytic activity">
    <reaction evidence="27">
        <text>L-homoserine + NAD(+) = L-aspartate 4-semialdehyde + NADH + H(+)</text>
        <dbReference type="Rhea" id="RHEA:15757"/>
        <dbReference type="ChEBI" id="CHEBI:15378"/>
        <dbReference type="ChEBI" id="CHEBI:57476"/>
        <dbReference type="ChEBI" id="CHEBI:57540"/>
        <dbReference type="ChEBI" id="CHEBI:57945"/>
        <dbReference type="ChEBI" id="CHEBI:537519"/>
        <dbReference type="EC" id="1.1.1.3"/>
    </reaction>
    <physiologicalReaction direction="right-to-left" evidence="27">
        <dbReference type="Rhea" id="RHEA:15759"/>
    </physiologicalReaction>
</comment>
<proteinExistence type="inferred from homology"/>
<keyword evidence="20" id="KW-0915">Sodium</keyword>
<dbReference type="GO" id="GO:0009088">
    <property type="term" value="P:threonine biosynthetic process"/>
    <property type="evidence" value="ECO:0007669"/>
    <property type="project" value="UniProtKB-UniPathway"/>
</dbReference>
<comment type="subunit">
    <text evidence="9">Homotetramer.</text>
</comment>
<comment type="pathway">
    <text evidence="2">Amino-acid biosynthesis; L-lysine biosynthesis via DAP pathway; (S)-tetrahydrodipicolinate from L-aspartate: step 1/4.</text>
</comment>
<evidence type="ECO:0000256" key="7">
    <source>
        <dbReference type="ARBA" id="ARBA00007952"/>
    </source>
</evidence>
<comment type="similarity">
    <text evidence="8">In the N-terminal section; belongs to the aspartokinase family.</text>
</comment>
<keyword evidence="10" id="KW-0028">Amino-acid biosynthesis</keyword>
<dbReference type="PANTHER" id="PTHR43070">
    <property type="match status" value="1"/>
</dbReference>
<comment type="function">
    <text evidence="24">Bifunctional aspartate kinase and homoserine dehydrogenase that catalyzes the first and the third steps toward the synthesis of lysine, methionine and threonine from aspartate.</text>
</comment>
<dbReference type="EMBL" id="MQUC01000003">
    <property type="protein sequence ID" value="PRP65932.1"/>
    <property type="molecule type" value="Genomic_DNA"/>
</dbReference>
<dbReference type="InterPro" id="IPR005106">
    <property type="entry name" value="Asp/hSer_DH_NAD-bd"/>
</dbReference>
<evidence type="ECO:0000256" key="6">
    <source>
        <dbReference type="ARBA" id="ARBA00005139"/>
    </source>
</evidence>
<evidence type="ECO:0000259" key="28">
    <source>
        <dbReference type="PROSITE" id="PS51671"/>
    </source>
</evidence>
<comment type="catalytic activity">
    <reaction evidence="26">
        <text>L-homoserine + NADP(+) = L-aspartate 4-semialdehyde + NADPH + H(+)</text>
        <dbReference type="Rhea" id="RHEA:15761"/>
        <dbReference type="ChEBI" id="CHEBI:15378"/>
        <dbReference type="ChEBI" id="CHEBI:57476"/>
        <dbReference type="ChEBI" id="CHEBI:57783"/>
        <dbReference type="ChEBI" id="CHEBI:58349"/>
        <dbReference type="ChEBI" id="CHEBI:537519"/>
        <dbReference type="EC" id="1.1.1.3"/>
    </reaction>
    <physiologicalReaction direction="right-to-left" evidence="26">
        <dbReference type="Rhea" id="RHEA:15763"/>
    </physiologicalReaction>
</comment>
<dbReference type="GO" id="GO:0009086">
    <property type="term" value="P:methionine biosynthetic process"/>
    <property type="evidence" value="ECO:0007669"/>
    <property type="project" value="UniProtKB-KW"/>
</dbReference>
<dbReference type="InterPro" id="IPR001048">
    <property type="entry name" value="Asp/Glu/Uridylate_kinase"/>
</dbReference>
<dbReference type="Gene3D" id="1.20.120.1320">
    <property type="entry name" value="Aspartokinase, catalytic domain"/>
    <property type="match status" value="1"/>
</dbReference>
<keyword evidence="16" id="KW-0067">ATP-binding</keyword>
<dbReference type="PROSITE" id="PS00324">
    <property type="entry name" value="ASPARTOKINASE"/>
    <property type="match status" value="1"/>
</dbReference>
<dbReference type="InterPro" id="IPR054352">
    <property type="entry name" value="ACT_Aspartokinase"/>
</dbReference>
<dbReference type="GO" id="GO:0005524">
    <property type="term" value="F:ATP binding"/>
    <property type="evidence" value="ECO:0007669"/>
    <property type="project" value="UniProtKB-KW"/>
</dbReference>
<feature type="domain" description="ACT" evidence="28">
    <location>
        <begin position="393"/>
        <end position="471"/>
    </location>
</feature>
<dbReference type="InterPro" id="IPR001341">
    <property type="entry name" value="Asp_kinase"/>
</dbReference>
<dbReference type="Gene3D" id="3.30.2130.10">
    <property type="entry name" value="VC0802-like"/>
    <property type="match status" value="1"/>
</dbReference>
<dbReference type="InterPro" id="IPR001342">
    <property type="entry name" value="HDH_cat"/>
</dbReference>
<evidence type="ECO:0000256" key="14">
    <source>
        <dbReference type="ARBA" id="ARBA00022741"/>
    </source>
</evidence>
<dbReference type="NCBIfam" id="TIGR00657">
    <property type="entry name" value="asp_kinases"/>
    <property type="match status" value="1"/>
</dbReference>
<evidence type="ECO:0000256" key="18">
    <source>
        <dbReference type="ARBA" id="ARBA00023002"/>
    </source>
</evidence>
<evidence type="ECO:0000313" key="30">
    <source>
        <dbReference type="Proteomes" id="UP000239532"/>
    </source>
</evidence>
<dbReference type="InterPro" id="IPR036291">
    <property type="entry name" value="NAD(P)-bd_dom_sf"/>
</dbReference>
<comment type="pathway">
    <text evidence="3">Amino-acid biosynthesis; L-methionine biosynthesis via de novo pathway; L-homoserine from L-aspartate: step 1/3.</text>
</comment>
<evidence type="ECO:0000256" key="22">
    <source>
        <dbReference type="ARBA" id="ARBA00023167"/>
    </source>
</evidence>
<evidence type="ECO:0000256" key="8">
    <source>
        <dbReference type="ARBA" id="ARBA00010046"/>
    </source>
</evidence>
<evidence type="ECO:0000256" key="17">
    <source>
        <dbReference type="ARBA" id="ARBA00022857"/>
    </source>
</evidence>
<evidence type="ECO:0000256" key="16">
    <source>
        <dbReference type="ARBA" id="ARBA00022840"/>
    </source>
</evidence>
<evidence type="ECO:0000256" key="23">
    <source>
        <dbReference type="ARBA" id="ARBA00023268"/>
    </source>
</evidence>
<dbReference type="GO" id="GO:0004072">
    <property type="term" value="F:aspartate kinase activity"/>
    <property type="evidence" value="ECO:0007669"/>
    <property type="project" value="UniProtKB-EC"/>
</dbReference>
<protein>
    <submittedName>
        <fullName evidence="29">Bifunctional aspartate kinase/homoserine dehydrogenase I</fullName>
    </submittedName>
</protein>
<dbReference type="InterPro" id="IPR011147">
    <property type="entry name" value="Bifunc_Aspkin/hSer_DH"/>
</dbReference>
<evidence type="ECO:0000256" key="4">
    <source>
        <dbReference type="ARBA" id="ARBA00005056"/>
    </source>
</evidence>
<dbReference type="Pfam" id="PF00696">
    <property type="entry name" value="AA_kinase"/>
    <property type="match status" value="1"/>
</dbReference>
<comment type="cofactor">
    <cofactor evidence="1">
        <name>a metal cation</name>
        <dbReference type="ChEBI" id="CHEBI:25213"/>
    </cofactor>
</comment>
<dbReference type="Pfam" id="PF03447">
    <property type="entry name" value="NAD_binding_3"/>
    <property type="match status" value="1"/>
</dbReference>
<name>A0A2S9WR16_9FLAO</name>
<keyword evidence="22" id="KW-0486">Methionine biosynthesis</keyword>
<dbReference type="Pfam" id="PF22468">
    <property type="entry name" value="ACT_9"/>
    <property type="match status" value="2"/>
</dbReference>
<keyword evidence="12" id="KW-0791">Threonine biosynthesis</keyword>
<evidence type="ECO:0000256" key="15">
    <source>
        <dbReference type="ARBA" id="ARBA00022777"/>
    </source>
</evidence>
<comment type="catalytic activity">
    <reaction evidence="25">
        <text>L-aspartate + ATP = 4-phospho-L-aspartate + ADP</text>
        <dbReference type="Rhea" id="RHEA:23776"/>
        <dbReference type="ChEBI" id="CHEBI:29991"/>
        <dbReference type="ChEBI" id="CHEBI:30616"/>
        <dbReference type="ChEBI" id="CHEBI:57535"/>
        <dbReference type="ChEBI" id="CHEBI:456216"/>
        <dbReference type="EC" id="2.7.2.4"/>
    </reaction>
    <physiologicalReaction direction="left-to-right" evidence="25">
        <dbReference type="Rhea" id="RHEA:23777"/>
    </physiologicalReaction>
</comment>
<comment type="pathway">
    <text evidence="4">Amino-acid biosynthesis; L-threonine biosynthesis; L-threonine from L-aspartate: step 3/5.</text>
</comment>
<evidence type="ECO:0000256" key="26">
    <source>
        <dbReference type="ARBA" id="ARBA00048841"/>
    </source>
</evidence>
<dbReference type="InterPro" id="IPR042199">
    <property type="entry name" value="AsparK_Bifunc_asparK/hSer_DH"/>
</dbReference>
<dbReference type="UniPathway" id="UPA00034">
    <property type="reaction ID" value="UER00015"/>
</dbReference>
<evidence type="ECO:0000256" key="19">
    <source>
        <dbReference type="ARBA" id="ARBA00023027"/>
    </source>
</evidence>
<keyword evidence="30" id="KW-1185">Reference proteome</keyword>
<sequence length="812" mass="88789">MIVLKFGGTSVSSPANLKQLKNIIESKSESFIVVVSAFSGITNLLESIATNSLQQEPHVLLKEFKDIHVDHIKNYFTDKQQTEVLVEIQKKCNQLENICTSVFTLQELSNRTRALILSFGERLSSFVVHRYLNAHGLTIELLDPTKIITGNGDYLNTTVDFEKTAAQAAAMVKNANYIIGGFIASNEKGEVVTLGRGGSDYTAALLGNVLEAASVEIWSDVNGVQSADPRKVKQTIAIENLSYEEAFEMAYFGAKVLYPPSVIPLRNKKIPLLLKNTGAPDQLGTYISDHNKSDLHKIQGVSSLANIAMITVSGVGLSGRKGSARQVFQVLEDNDINIILITQSCSEQSIGLGIDQSKAAFAKTILDNRFAEEIAKQQFNEAQVSLDHCIIALVGDKMKSKVGLCGHVFSAIGENGINVTAIAQGASERNISIVIDKKDETKALNVIHERFFSKPVKNIHIFIAGVGNVGGEFLTMLDGQRKALLEDYNLNLKICGVANSRKMLFDSNDGLSTADIKSLKENGKDYGAYENFLKEIVDQNLSNSVFLDMTASAIVSDGYLPLLKKSISVVTCNKIACSSSQELFEELNHSAREYNCDFKYETSVGAALPVIKTIQDLIISGDRIHKIEAVISGSLNFIFNEYDGTKPFADVVRLAMNEGYTEPDPLIDLSGLDVMRKILILSRESGLNREIDDITYKSFLPEPCENAASNEILFEELLKHESHFKAIYDSAFAKACKLKVVASLNDGNMSVALQEVPSHSPFYNLEGKDNVIALNTSRYVDEPLVIKGAGAGAEVTASGVFADLMLIFNRKS</sequence>
<dbReference type="PIRSF" id="PIRSF000727">
    <property type="entry name" value="ThrA"/>
    <property type="match status" value="1"/>
</dbReference>
<comment type="caution">
    <text evidence="29">The sequence shown here is derived from an EMBL/GenBank/DDBJ whole genome shotgun (WGS) entry which is preliminary data.</text>
</comment>
<dbReference type="InterPro" id="IPR045865">
    <property type="entry name" value="ACT-like_dom_sf"/>
</dbReference>
<evidence type="ECO:0000256" key="1">
    <source>
        <dbReference type="ARBA" id="ARBA00001920"/>
    </source>
</evidence>
<evidence type="ECO:0000256" key="21">
    <source>
        <dbReference type="ARBA" id="ARBA00023154"/>
    </source>
</evidence>
<gene>
    <name evidence="29" type="ORF">BST86_01935</name>
</gene>
<keyword evidence="11" id="KW-0808">Transferase</keyword>
<dbReference type="OrthoDB" id="9799110at2"/>
<evidence type="ECO:0000256" key="12">
    <source>
        <dbReference type="ARBA" id="ARBA00022697"/>
    </source>
</evidence>
<dbReference type="Pfam" id="PF00742">
    <property type="entry name" value="Homoserine_dh"/>
    <property type="match status" value="1"/>
</dbReference>
<evidence type="ECO:0000313" key="29">
    <source>
        <dbReference type="EMBL" id="PRP65932.1"/>
    </source>
</evidence>
<keyword evidence="15 29" id="KW-0418">Kinase</keyword>
<comment type="similarity">
    <text evidence="7">In the C-terminal section; belongs to the homoserine dehydrogenase family.</text>
</comment>
<dbReference type="GO" id="GO:0046872">
    <property type="term" value="F:metal ion binding"/>
    <property type="evidence" value="ECO:0007669"/>
    <property type="project" value="UniProtKB-KW"/>
</dbReference>
<keyword evidence="18" id="KW-0560">Oxidoreductase</keyword>
<accession>A0A2S9WR16</accession>
<dbReference type="InterPro" id="IPR002912">
    <property type="entry name" value="ACT_dom"/>
</dbReference>
<dbReference type="Gene3D" id="3.30.360.10">
    <property type="entry name" value="Dihydrodipicolinate Reductase, domain 2"/>
    <property type="match status" value="1"/>
</dbReference>
<keyword evidence="19" id="KW-0520">NAD</keyword>
<dbReference type="FunFam" id="3.30.360.10:FF:000006">
    <property type="entry name" value="Bifunctional aspartokinase/homoserine dehydrogenase"/>
    <property type="match status" value="1"/>
</dbReference>
<organism evidence="29 30">
    <name type="scientific">Nonlabens agnitus</name>
    <dbReference type="NCBI Taxonomy" id="870484"/>
    <lineage>
        <taxon>Bacteria</taxon>
        <taxon>Pseudomonadati</taxon>
        <taxon>Bacteroidota</taxon>
        <taxon>Flavobacteriia</taxon>
        <taxon>Flavobacteriales</taxon>
        <taxon>Flavobacteriaceae</taxon>
        <taxon>Nonlabens</taxon>
    </lineage>
</organism>
<comment type="pathway">
    <text evidence="6">Amino-acid biosynthesis; L-threonine biosynthesis; L-threonine from L-aspartate: step 1/5.</text>
</comment>
<dbReference type="PROSITE" id="PS51671">
    <property type="entry name" value="ACT"/>
    <property type="match status" value="1"/>
</dbReference>
<dbReference type="SUPFAM" id="SSF51735">
    <property type="entry name" value="NAD(P)-binding Rossmann-fold domains"/>
    <property type="match status" value="1"/>
</dbReference>
<dbReference type="SUPFAM" id="SSF55021">
    <property type="entry name" value="ACT-like"/>
    <property type="match status" value="2"/>
</dbReference>
<dbReference type="NCBIfam" id="NF006959">
    <property type="entry name" value="PRK09436.1"/>
    <property type="match status" value="1"/>
</dbReference>
<evidence type="ECO:0000256" key="3">
    <source>
        <dbReference type="ARBA" id="ARBA00004986"/>
    </source>
</evidence>